<dbReference type="PROSITE" id="PS01228">
    <property type="entry name" value="COF_1"/>
    <property type="match status" value="1"/>
</dbReference>
<evidence type="ECO:0000313" key="1">
    <source>
        <dbReference type="EMBL" id="KRO25846.1"/>
    </source>
</evidence>
<dbReference type="InterPro" id="IPR036412">
    <property type="entry name" value="HAD-like_sf"/>
</dbReference>
<sequence length="295" mass="32403">MDVDRMISIIASDMDGTLLNEQMQIPPKNAEAIKQAQAEGVHFVVATGRQYKEAKPLVEAFGISVPLITLNGAAIYDVDGKILDMVPITRTMTRLIMRQLDLAGLYYEITTSEGVVSNSRTHRIQNLSLLLEGLNPDTPFKLAVAMSSARVELMDIRYVDSYQEILDDTKIKILKIVAFGTGGQKQLRPIQEKIEDQVDVAITSSFENNIEINNPRAQKGIALQHYADGLNIPMSQVMAIGDNINDASMLKVADTSYAMGNAVPAIKQIANHLTVSNNENGVGKAILEQLKNNHQ</sequence>
<dbReference type="PANTHER" id="PTHR10000">
    <property type="entry name" value="PHOSPHOSERINE PHOSPHATASE"/>
    <property type="match status" value="1"/>
</dbReference>
<dbReference type="PANTHER" id="PTHR10000:SF55">
    <property type="entry name" value="5-AMINO-6-(5-PHOSPHO-D-RIBITYLAMINO)URACIL PHOSPHATASE YCSE"/>
    <property type="match status" value="1"/>
</dbReference>
<name>A0A0R2NJ95_9LACO</name>
<accession>A0A0R2NJ95</accession>
<dbReference type="InterPro" id="IPR000150">
    <property type="entry name" value="Cof"/>
</dbReference>
<dbReference type="SUPFAM" id="SSF56784">
    <property type="entry name" value="HAD-like"/>
    <property type="match status" value="1"/>
</dbReference>
<dbReference type="NCBIfam" id="TIGR01484">
    <property type="entry name" value="HAD-SF-IIB"/>
    <property type="match status" value="1"/>
</dbReference>
<dbReference type="Pfam" id="PF08282">
    <property type="entry name" value="Hydrolase_3"/>
    <property type="match status" value="1"/>
</dbReference>
<dbReference type="EMBL" id="JQCQ01000005">
    <property type="protein sequence ID" value="KRO25846.1"/>
    <property type="molecule type" value="Genomic_DNA"/>
</dbReference>
<dbReference type="SFLD" id="SFLDS00003">
    <property type="entry name" value="Haloacid_Dehalogenase"/>
    <property type="match status" value="1"/>
</dbReference>
<dbReference type="GO" id="GO:0016791">
    <property type="term" value="F:phosphatase activity"/>
    <property type="evidence" value="ECO:0007669"/>
    <property type="project" value="UniProtKB-ARBA"/>
</dbReference>
<dbReference type="InterPro" id="IPR006379">
    <property type="entry name" value="HAD-SF_hydro_IIB"/>
</dbReference>
<dbReference type="AlphaFoldDB" id="A0A0R2NJ95"/>
<dbReference type="PATRIC" id="fig|480391.4.peg.1405"/>
<dbReference type="SFLD" id="SFLDG01140">
    <property type="entry name" value="C2.B:_Phosphomannomutase_and_P"/>
    <property type="match status" value="1"/>
</dbReference>
<dbReference type="Proteomes" id="UP000051249">
    <property type="component" value="Unassembled WGS sequence"/>
</dbReference>
<keyword evidence="2" id="KW-1185">Reference proteome</keyword>
<gene>
    <name evidence="1" type="ORF">IV88_GL001381</name>
</gene>
<dbReference type="Gene3D" id="3.30.1240.10">
    <property type="match status" value="1"/>
</dbReference>
<dbReference type="Gene3D" id="3.40.50.1000">
    <property type="entry name" value="HAD superfamily/HAD-like"/>
    <property type="match status" value="1"/>
</dbReference>
<dbReference type="SFLD" id="SFLDG01144">
    <property type="entry name" value="C2.B.4:_PGP_Like"/>
    <property type="match status" value="1"/>
</dbReference>
<protein>
    <recommendedName>
        <fullName evidence="3">HAD superfamily hydrolase</fullName>
    </recommendedName>
</protein>
<dbReference type="GO" id="GO:0005829">
    <property type="term" value="C:cytosol"/>
    <property type="evidence" value="ECO:0007669"/>
    <property type="project" value="TreeGrafter"/>
</dbReference>
<dbReference type="InterPro" id="IPR023214">
    <property type="entry name" value="HAD_sf"/>
</dbReference>
<dbReference type="NCBIfam" id="TIGR00099">
    <property type="entry name" value="Cof-subfamily"/>
    <property type="match status" value="1"/>
</dbReference>
<dbReference type="CDD" id="cd07516">
    <property type="entry name" value="HAD_Pase"/>
    <property type="match status" value="1"/>
</dbReference>
<evidence type="ECO:0000313" key="2">
    <source>
        <dbReference type="Proteomes" id="UP000051249"/>
    </source>
</evidence>
<evidence type="ECO:0008006" key="3">
    <source>
        <dbReference type="Google" id="ProtNLM"/>
    </source>
</evidence>
<comment type="caution">
    <text evidence="1">The sequence shown here is derived from an EMBL/GenBank/DDBJ whole genome shotgun (WGS) entry which is preliminary data.</text>
</comment>
<proteinExistence type="predicted"/>
<organism evidence="1 2">
    <name type="scientific">Pediococcus argentinicus</name>
    <dbReference type="NCBI Taxonomy" id="480391"/>
    <lineage>
        <taxon>Bacteria</taxon>
        <taxon>Bacillati</taxon>
        <taxon>Bacillota</taxon>
        <taxon>Bacilli</taxon>
        <taxon>Lactobacillales</taxon>
        <taxon>Lactobacillaceae</taxon>
        <taxon>Pediococcus</taxon>
    </lineage>
</organism>
<dbReference type="GO" id="GO:0000287">
    <property type="term" value="F:magnesium ion binding"/>
    <property type="evidence" value="ECO:0007669"/>
    <property type="project" value="TreeGrafter"/>
</dbReference>
<reference evidence="1 2" key="1">
    <citation type="journal article" date="2015" name="Genome Announc.">
        <title>Expanding the biotechnology potential of lactobacilli through comparative genomics of 213 strains and associated genera.</title>
        <authorList>
            <person name="Sun Z."/>
            <person name="Harris H.M."/>
            <person name="McCann A."/>
            <person name="Guo C."/>
            <person name="Argimon S."/>
            <person name="Zhang W."/>
            <person name="Yang X."/>
            <person name="Jeffery I.B."/>
            <person name="Cooney J.C."/>
            <person name="Kagawa T.F."/>
            <person name="Liu W."/>
            <person name="Song Y."/>
            <person name="Salvetti E."/>
            <person name="Wrobel A."/>
            <person name="Rasinkangas P."/>
            <person name="Parkhill J."/>
            <person name="Rea M.C."/>
            <person name="O'Sullivan O."/>
            <person name="Ritari J."/>
            <person name="Douillard F.P."/>
            <person name="Paul Ross R."/>
            <person name="Yang R."/>
            <person name="Briner A.E."/>
            <person name="Felis G.E."/>
            <person name="de Vos W.M."/>
            <person name="Barrangou R."/>
            <person name="Klaenhammer T.R."/>
            <person name="Caufield P.W."/>
            <person name="Cui Y."/>
            <person name="Zhang H."/>
            <person name="O'Toole P.W."/>
        </authorList>
    </citation>
    <scope>NUCLEOTIDE SEQUENCE [LARGE SCALE GENOMIC DNA]</scope>
    <source>
        <strain evidence="1 2">DSM 23026</strain>
    </source>
</reference>
<dbReference type="PROSITE" id="PS01229">
    <property type="entry name" value="COF_2"/>
    <property type="match status" value="1"/>
</dbReference>